<proteinExistence type="predicted"/>
<dbReference type="OrthoDB" id="5186583at2"/>
<dbReference type="EMBL" id="CP003659">
    <property type="protein sequence ID" value="AFZ57344.1"/>
    <property type="molecule type" value="Genomic_DNA"/>
</dbReference>
<sequence length="117" mass="13875">MVKKDQKQTSHEKVELYKVIILLLEAMQEEFQELTKKKPEAVLNKSKVKIVNRLLESCRKVLDLEASLEYLDLMDEDDIPQNSDVALMLSQYVAAMRQFKSTYYVHDGKEYRWFIDQ</sequence>
<dbReference type="Proteomes" id="UP000010474">
    <property type="component" value="Chromosome"/>
</dbReference>
<dbReference type="PATRIC" id="fig|272123.3.peg.2020"/>
<keyword evidence="2" id="KW-1185">Reference proteome</keyword>
<dbReference type="RefSeq" id="WP_015213992.1">
    <property type="nucleotide sequence ID" value="NC_019771.1"/>
</dbReference>
<reference evidence="2" key="1">
    <citation type="journal article" date="2013" name="Proc. Natl. Acad. Sci. U.S.A.">
        <title>Improving the coverage of the cyanobacterial phylum using diversity-driven genome sequencing.</title>
        <authorList>
            <person name="Shih P.M."/>
            <person name="Wu D."/>
            <person name="Latifi A."/>
            <person name="Axen S.D."/>
            <person name="Fewer D.P."/>
            <person name="Talla E."/>
            <person name="Calteau A."/>
            <person name="Cai F."/>
            <person name="Tandeau de Marsac N."/>
            <person name="Rippka R."/>
            <person name="Herdman M."/>
            <person name="Sivonen K."/>
            <person name="Coursin T."/>
            <person name="Laurent T."/>
            <person name="Goodwin L."/>
            <person name="Nolan M."/>
            <person name="Davenport K.W."/>
            <person name="Han C.S."/>
            <person name="Rubin E.M."/>
            <person name="Eisen J.A."/>
            <person name="Woyke T."/>
            <person name="Gugger M."/>
            <person name="Kerfeld C.A."/>
        </authorList>
    </citation>
    <scope>NUCLEOTIDE SEQUENCE [LARGE SCALE GENOMIC DNA]</scope>
    <source>
        <strain evidence="2">ATCC 27899 / PCC 7122</strain>
    </source>
</reference>
<evidence type="ECO:0000313" key="2">
    <source>
        <dbReference type="Proteomes" id="UP000010474"/>
    </source>
</evidence>
<accession>K9ZF24</accession>
<dbReference type="AlphaFoldDB" id="K9ZF24"/>
<dbReference type="HOGENOM" id="CLU_156572_0_0_3"/>
<protein>
    <submittedName>
        <fullName evidence="1">Uncharacterized protein</fullName>
    </submittedName>
</protein>
<dbReference type="STRING" id="272123.Anacy_1854"/>
<gene>
    <name evidence="1" type="ordered locus">Anacy_1854</name>
</gene>
<name>K9ZF24_ANACC</name>
<organism evidence="1 2">
    <name type="scientific">Anabaena cylindrica (strain ATCC 27899 / PCC 7122)</name>
    <dbReference type="NCBI Taxonomy" id="272123"/>
    <lineage>
        <taxon>Bacteria</taxon>
        <taxon>Bacillati</taxon>
        <taxon>Cyanobacteriota</taxon>
        <taxon>Cyanophyceae</taxon>
        <taxon>Nostocales</taxon>
        <taxon>Nostocaceae</taxon>
        <taxon>Anabaena</taxon>
    </lineage>
</organism>
<evidence type="ECO:0000313" key="1">
    <source>
        <dbReference type="EMBL" id="AFZ57344.1"/>
    </source>
</evidence>
<dbReference type="eggNOG" id="ENOG50332E3">
    <property type="taxonomic scope" value="Bacteria"/>
</dbReference>
<dbReference type="KEGG" id="acy:Anacy_1854"/>